<evidence type="ECO:0000259" key="7">
    <source>
        <dbReference type="PROSITE" id="PS51900"/>
    </source>
</evidence>
<dbReference type="PANTHER" id="PTHR30349:SF81">
    <property type="entry name" value="TYROSINE RECOMBINASE XERC"/>
    <property type="match status" value="1"/>
</dbReference>
<feature type="domain" description="Core-binding (CB)" evidence="7">
    <location>
        <begin position="4"/>
        <end position="80"/>
    </location>
</feature>
<dbReference type="Pfam" id="PF00589">
    <property type="entry name" value="Phage_integrase"/>
    <property type="match status" value="1"/>
</dbReference>
<dbReference type="SUPFAM" id="SSF56349">
    <property type="entry name" value="DNA breaking-rejoining enzymes"/>
    <property type="match status" value="1"/>
</dbReference>
<evidence type="ECO:0000313" key="9">
    <source>
        <dbReference type="Proteomes" id="UP000256805"/>
    </source>
</evidence>
<evidence type="ECO:0000256" key="2">
    <source>
        <dbReference type="ARBA" id="ARBA00022908"/>
    </source>
</evidence>
<dbReference type="PROSITE" id="PS51898">
    <property type="entry name" value="TYR_RECOMBINASE"/>
    <property type="match status" value="1"/>
</dbReference>
<proteinExistence type="predicted"/>
<evidence type="ECO:0000313" key="8">
    <source>
        <dbReference type="EMBL" id="SPS02898.1"/>
    </source>
</evidence>
<dbReference type="InterPro" id="IPR050090">
    <property type="entry name" value="Tyrosine_recombinase_XerCD"/>
</dbReference>
<evidence type="ECO:0000256" key="1">
    <source>
        <dbReference type="ARBA" id="ARBA00022829"/>
    </source>
</evidence>
<dbReference type="PROSITE" id="PS51900">
    <property type="entry name" value="CB"/>
    <property type="match status" value="1"/>
</dbReference>
<dbReference type="InterPro" id="IPR044068">
    <property type="entry name" value="CB"/>
</dbReference>
<sequence>MNGEELQDLLSRYVEHRELLGFRHTHDGILARFVQDYAIEHPSESIKTNDVLEWVTRIRRAPPTQSAILSALRGFLRFVKAVDPATSVPDNHLLPSPRRNPPYILSVEQLQSILHAATTARPRGGLRADAYVAVLGLLASSGLRVSEALHLKETDVHLRHEPPHVVVRETKFKKSRIVALHPTTAVHLKQYADRREHKCHARRSTLFFVTDFGQPLDQNSLWRWFSCATAKLGLHSPDGRRPTLHSLRHSFAVHRLTQWYEDGASAAELAPTLSVYLGHVSPRESYWYVSSTPGLLGSALNHFAAFAGMGDQS</sequence>
<reference evidence="8 9" key="1">
    <citation type="submission" date="2018-01" db="EMBL/GenBank/DDBJ databases">
        <authorList>
            <person name="Gaut B.S."/>
            <person name="Morton B.R."/>
            <person name="Clegg M.T."/>
            <person name="Duvall M.R."/>
        </authorList>
    </citation>
    <scope>NUCLEOTIDE SEQUENCE [LARGE SCALE GENOMIC DNA]</scope>
    <source>
        <strain evidence="8">Cupriavidus taiwanensis cmp 52</strain>
    </source>
</reference>
<dbReference type="InterPro" id="IPR013762">
    <property type="entry name" value="Integrase-like_cat_sf"/>
</dbReference>
<evidence type="ECO:0000256" key="3">
    <source>
        <dbReference type="ARBA" id="ARBA00023125"/>
    </source>
</evidence>
<evidence type="ECO:0000259" key="6">
    <source>
        <dbReference type="PROSITE" id="PS51898"/>
    </source>
</evidence>
<keyword evidence="4" id="KW-0233">DNA recombination</keyword>
<dbReference type="InterPro" id="IPR002104">
    <property type="entry name" value="Integrase_catalytic"/>
</dbReference>
<evidence type="ECO:0000256" key="4">
    <source>
        <dbReference type="ARBA" id="ARBA00023172"/>
    </source>
</evidence>
<dbReference type="Gene3D" id="1.10.443.10">
    <property type="entry name" value="Intergrase catalytic core"/>
    <property type="match status" value="1"/>
</dbReference>
<dbReference type="Proteomes" id="UP000256805">
    <property type="component" value="Unassembled WGS sequence"/>
</dbReference>
<keyword evidence="2" id="KW-0229">DNA integration</keyword>
<accession>A0A375JCQ2</accession>
<dbReference type="InterPro" id="IPR011010">
    <property type="entry name" value="DNA_brk_join_enz"/>
</dbReference>
<dbReference type="GO" id="GO:0006310">
    <property type="term" value="P:DNA recombination"/>
    <property type="evidence" value="ECO:0007669"/>
    <property type="project" value="UniProtKB-KW"/>
</dbReference>
<name>A0A375JCQ2_9BURK</name>
<gene>
    <name evidence="8" type="ORF">CBM2634_U440002</name>
</gene>
<dbReference type="GO" id="GO:0003677">
    <property type="term" value="F:DNA binding"/>
    <property type="evidence" value="ECO:0007669"/>
    <property type="project" value="UniProtKB-UniRule"/>
</dbReference>
<dbReference type="PANTHER" id="PTHR30349">
    <property type="entry name" value="PHAGE INTEGRASE-RELATED"/>
    <property type="match status" value="1"/>
</dbReference>
<dbReference type="GO" id="GO:0007059">
    <property type="term" value="P:chromosome segregation"/>
    <property type="evidence" value="ECO:0007669"/>
    <property type="project" value="UniProtKB-KW"/>
</dbReference>
<protein>
    <submittedName>
        <fullName evidence="8">Site-specific recombinase XerD</fullName>
    </submittedName>
</protein>
<dbReference type="EMBL" id="OVTA01000110">
    <property type="protein sequence ID" value="SPS02898.1"/>
    <property type="molecule type" value="Genomic_DNA"/>
</dbReference>
<keyword evidence="1" id="KW-0159">Chromosome partition</keyword>
<dbReference type="AlphaFoldDB" id="A0A375JCQ2"/>
<dbReference type="RefSeq" id="WP_116386509.1">
    <property type="nucleotide sequence ID" value="NZ_OVTA01000110.1"/>
</dbReference>
<keyword evidence="3 5" id="KW-0238">DNA-binding</keyword>
<evidence type="ECO:0000256" key="5">
    <source>
        <dbReference type="PROSITE-ProRule" id="PRU01248"/>
    </source>
</evidence>
<dbReference type="GO" id="GO:0015074">
    <property type="term" value="P:DNA integration"/>
    <property type="evidence" value="ECO:0007669"/>
    <property type="project" value="UniProtKB-KW"/>
</dbReference>
<feature type="domain" description="Tyr recombinase" evidence="6">
    <location>
        <begin position="100"/>
        <end position="301"/>
    </location>
</feature>
<organism evidence="8 9">
    <name type="scientific">Cupriavidus taiwanensis</name>
    <dbReference type="NCBI Taxonomy" id="164546"/>
    <lineage>
        <taxon>Bacteria</taxon>
        <taxon>Pseudomonadati</taxon>
        <taxon>Pseudomonadota</taxon>
        <taxon>Betaproteobacteria</taxon>
        <taxon>Burkholderiales</taxon>
        <taxon>Burkholderiaceae</taxon>
        <taxon>Cupriavidus</taxon>
    </lineage>
</organism>